<dbReference type="AlphaFoldDB" id="A0A9D9HPD3"/>
<evidence type="ECO:0000259" key="4">
    <source>
        <dbReference type="PROSITE" id="PS50110"/>
    </source>
</evidence>
<dbReference type="GO" id="GO:0000160">
    <property type="term" value="P:phosphorelay signal transduction system"/>
    <property type="evidence" value="ECO:0007669"/>
    <property type="project" value="InterPro"/>
</dbReference>
<dbReference type="CDD" id="cd17574">
    <property type="entry name" value="REC_OmpR"/>
    <property type="match status" value="1"/>
</dbReference>
<dbReference type="InterPro" id="IPR011006">
    <property type="entry name" value="CheY-like_superfamily"/>
</dbReference>
<comment type="caution">
    <text evidence="5">The sequence shown here is derived from an EMBL/GenBank/DDBJ whole genome shotgun (WGS) entry which is preliminary data.</text>
</comment>
<dbReference type="SMART" id="SM00448">
    <property type="entry name" value="REC"/>
    <property type="match status" value="1"/>
</dbReference>
<evidence type="ECO:0000256" key="3">
    <source>
        <dbReference type="SAM" id="Coils"/>
    </source>
</evidence>
<evidence type="ECO:0000313" key="5">
    <source>
        <dbReference type="EMBL" id="MBO8457626.1"/>
    </source>
</evidence>
<accession>A0A9D9HPD3</accession>
<keyword evidence="1 2" id="KW-0597">Phosphoprotein</keyword>
<dbReference type="InterPro" id="IPR050595">
    <property type="entry name" value="Bact_response_regulator"/>
</dbReference>
<dbReference type="PANTHER" id="PTHR44591:SF3">
    <property type="entry name" value="RESPONSE REGULATORY DOMAIN-CONTAINING PROTEIN"/>
    <property type="match status" value="1"/>
</dbReference>
<evidence type="ECO:0000313" key="6">
    <source>
        <dbReference type="Proteomes" id="UP000823638"/>
    </source>
</evidence>
<organism evidence="5 6">
    <name type="scientific">Candidatus Gallitreponema excrementavium</name>
    <dbReference type="NCBI Taxonomy" id="2840840"/>
    <lineage>
        <taxon>Bacteria</taxon>
        <taxon>Pseudomonadati</taxon>
        <taxon>Spirochaetota</taxon>
        <taxon>Spirochaetia</taxon>
        <taxon>Spirochaetales</taxon>
        <taxon>Candidatus Gallitreponema</taxon>
    </lineage>
</organism>
<keyword evidence="3" id="KW-0175">Coiled coil</keyword>
<evidence type="ECO:0000256" key="2">
    <source>
        <dbReference type="PROSITE-ProRule" id="PRU00169"/>
    </source>
</evidence>
<gene>
    <name evidence="5" type="ORF">IAA81_05285</name>
</gene>
<dbReference type="PROSITE" id="PS50110">
    <property type="entry name" value="RESPONSE_REGULATORY"/>
    <property type="match status" value="1"/>
</dbReference>
<dbReference type="Proteomes" id="UP000823638">
    <property type="component" value="Unassembled WGS sequence"/>
</dbReference>
<feature type="domain" description="Response regulatory" evidence="4">
    <location>
        <begin position="6"/>
        <end position="125"/>
    </location>
</feature>
<protein>
    <submittedName>
        <fullName evidence="5">Response regulator</fullName>
    </submittedName>
</protein>
<reference evidence="5" key="2">
    <citation type="journal article" date="2021" name="PeerJ">
        <title>Extensive microbial diversity within the chicken gut microbiome revealed by metagenomics and culture.</title>
        <authorList>
            <person name="Gilroy R."/>
            <person name="Ravi A."/>
            <person name="Getino M."/>
            <person name="Pursley I."/>
            <person name="Horton D.L."/>
            <person name="Alikhan N.F."/>
            <person name="Baker D."/>
            <person name="Gharbi K."/>
            <person name="Hall N."/>
            <person name="Watson M."/>
            <person name="Adriaenssens E.M."/>
            <person name="Foster-Nyarko E."/>
            <person name="Jarju S."/>
            <person name="Secka A."/>
            <person name="Antonio M."/>
            <person name="Oren A."/>
            <person name="Chaudhuri R.R."/>
            <person name="La Ragione R."/>
            <person name="Hildebrand F."/>
            <person name="Pallen M.J."/>
        </authorList>
    </citation>
    <scope>NUCLEOTIDE SEQUENCE</scope>
    <source>
        <strain evidence="5">10532</strain>
    </source>
</reference>
<dbReference type="InterPro" id="IPR001789">
    <property type="entry name" value="Sig_transdc_resp-reg_receiver"/>
</dbReference>
<name>A0A9D9HPD3_9SPIR</name>
<dbReference type="SUPFAM" id="SSF52172">
    <property type="entry name" value="CheY-like"/>
    <property type="match status" value="1"/>
</dbReference>
<dbReference type="EMBL" id="JADIMM010000071">
    <property type="protein sequence ID" value="MBO8457626.1"/>
    <property type="molecule type" value="Genomic_DNA"/>
</dbReference>
<feature type="coiled-coil region" evidence="3">
    <location>
        <begin position="179"/>
        <end position="216"/>
    </location>
</feature>
<sequence length="223" mass="26079">MDNRKKILIVDDELINLEFFDLMLSKLGFVVEKAEDGEEALEVIKKWDPDLIMLDNIMPKMSGWEVTKLLKTSPEYGKWRDIPIIMFSAMDDVKDKIEGFDLGIDDYITKPFNFSEVIARMMAVLRNHEMIIQLKNRETRLEMQESVCERLENYIKTVMPVLENVCNNTGNPEENRAKLLECKKEYDEIQKEVAGLQEEVRKLKCSEKNLDSLVEEIRKPVTK</sequence>
<proteinExistence type="predicted"/>
<feature type="modified residue" description="4-aspartylphosphate" evidence="2">
    <location>
        <position position="55"/>
    </location>
</feature>
<dbReference type="PANTHER" id="PTHR44591">
    <property type="entry name" value="STRESS RESPONSE REGULATOR PROTEIN 1"/>
    <property type="match status" value="1"/>
</dbReference>
<evidence type="ECO:0000256" key="1">
    <source>
        <dbReference type="ARBA" id="ARBA00022553"/>
    </source>
</evidence>
<dbReference type="Pfam" id="PF00072">
    <property type="entry name" value="Response_reg"/>
    <property type="match status" value="1"/>
</dbReference>
<reference evidence="5" key="1">
    <citation type="submission" date="2020-10" db="EMBL/GenBank/DDBJ databases">
        <authorList>
            <person name="Gilroy R."/>
        </authorList>
    </citation>
    <scope>NUCLEOTIDE SEQUENCE</scope>
    <source>
        <strain evidence="5">10532</strain>
    </source>
</reference>
<dbReference type="Gene3D" id="3.40.50.2300">
    <property type="match status" value="1"/>
</dbReference>